<gene>
    <name evidence="1" type="ORF">AMORRO_LOCUS9663</name>
</gene>
<name>A0A9N9H2N9_9GLOM</name>
<dbReference type="EMBL" id="CAJVPV010009697">
    <property type="protein sequence ID" value="CAG8644316.1"/>
    <property type="molecule type" value="Genomic_DNA"/>
</dbReference>
<evidence type="ECO:0000313" key="2">
    <source>
        <dbReference type="Proteomes" id="UP000789342"/>
    </source>
</evidence>
<protein>
    <submittedName>
        <fullName evidence="1">2627_t:CDS:1</fullName>
    </submittedName>
</protein>
<sequence>MRHPVKPHKLRHKSPVYHIASGTTVGWKLEVCEPAYTGGKNYGISFEEVKSYSFGEIIPNCHCSEFWWLYYGNKLQVELQIKQIMQLIRFEEITIPQRKTQMKISAFTAIRNFLFMIRITDF</sequence>
<dbReference type="AlphaFoldDB" id="A0A9N9H2N9"/>
<organism evidence="1 2">
    <name type="scientific">Acaulospora morrowiae</name>
    <dbReference type="NCBI Taxonomy" id="94023"/>
    <lineage>
        <taxon>Eukaryota</taxon>
        <taxon>Fungi</taxon>
        <taxon>Fungi incertae sedis</taxon>
        <taxon>Mucoromycota</taxon>
        <taxon>Glomeromycotina</taxon>
        <taxon>Glomeromycetes</taxon>
        <taxon>Diversisporales</taxon>
        <taxon>Acaulosporaceae</taxon>
        <taxon>Acaulospora</taxon>
    </lineage>
</organism>
<reference evidence="1" key="1">
    <citation type="submission" date="2021-06" db="EMBL/GenBank/DDBJ databases">
        <authorList>
            <person name="Kallberg Y."/>
            <person name="Tangrot J."/>
            <person name="Rosling A."/>
        </authorList>
    </citation>
    <scope>NUCLEOTIDE SEQUENCE</scope>
    <source>
        <strain evidence="1">CL551</strain>
    </source>
</reference>
<proteinExistence type="predicted"/>
<dbReference type="Proteomes" id="UP000789342">
    <property type="component" value="Unassembled WGS sequence"/>
</dbReference>
<evidence type="ECO:0000313" key="1">
    <source>
        <dbReference type="EMBL" id="CAG8644316.1"/>
    </source>
</evidence>
<comment type="caution">
    <text evidence="1">The sequence shown here is derived from an EMBL/GenBank/DDBJ whole genome shotgun (WGS) entry which is preliminary data.</text>
</comment>
<keyword evidence="2" id="KW-1185">Reference proteome</keyword>
<accession>A0A9N9H2N9</accession>